<protein>
    <submittedName>
        <fullName evidence="1">Uncharacterized protein</fullName>
    </submittedName>
</protein>
<dbReference type="KEGG" id="xba:C7S18_06020"/>
<sequence>MLGPFEPASKPEVHECALAPIGVPPGNRWYYKVSWWVWPRDRIGDRTSVAVPVLMSGKSPEFEVFEYKDLEAAYRR</sequence>
<name>A0A2P1PPK7_9GAMM</name>
<dbReference type="Proteomes" id="UP000241074">
    <property type="component" value="Chromosome"/>
</dbReference>
<organism evidence="1 2">
    <name type="scientific">Ahniella affigens</name>
    <dbReference type="NCBI Taxonomy" id="2021234"/>
    <lineage>
        <taxon>Bacteria</taxon>
        <taxon>Pseudomonadati</taxon>
        <taxon>Pseudomonadota</taxon>
        <taxon>Gammaproteobacteria</taxon>
        <taxon>Lysobacterales</taxon>
        <taxon>Rhodanobacteraceae</taxon>
        <taxon>Ahniella</taxon>
    </lineage>
</organism>
<proteinExistence type="predicted"/>
<evidence type="ECO:0000313" key="1">
    <source>
        <dbReference type="EMBL" id="AVP96781.1"/>
    </source>
</evidence>
<gene>
    <name evidence="1" type="ORF">C7S18_06020</name>
</gene>
<reference evidence="1 2" key="2">
    <citation type="submission" date="2018-03" db="EMBL/GenBank/DDBJ databases">
        <authorList>
            <person name="Keele B.F."/>
        </authorList>
    </citation>
    <scope>NUCLEOTIDE SEQUENCE [LARGE SCALE GENOMIC DNA]</scope>
    <source>
        <strain evidence="1 2">D13</strain>
    </source>
</reference>
<dbReference type="EMBL" id="CP027860">
    <property type="protein sequence ID" value="AVP96781.1"/>
    <property type="molecule type" value="Genomic_DNA"/>
</dbReference>
<reference evidence="1 2" key="1">
    <citation type="submission" date="2018-03" db="EMBL/GenBank/DDBJ databases">
        <title>Ahniella affigens gen. nov., sp. nov., a gammaproteobacterium isolated from sandy soil near a stream.</title>
        <authorList>
            <person name="Ko Y."/>
            <person name="Kim J.-H."/>
        </authorList>
    </citation>
    <scope>NUCLEOTIDE SEQUENCE [LARGE SCALE GENOMIC DNA]</scope>
    <source>
        <strain evidence="1 2">D13</strain>
    </source>
</reference>
<dbReference type="AlphaFoldDB" id="A0A2P1PPK7"/>
<keyword evidence="2" id="KW-1185">Reference proteome</keyword>
<accession>A0A2P1PPK7</accession>
<evidence type="ECO:0000313" key="2">
    <source>
        <dbReference type="Proteomes" id="UP000241074"/>
    </source>
</evidence>